<gene>
    <name evidence="1" type="ORF">AKJ66_01520</name>
</gene>
<dbReference type="EMBL" id="LHXP01000012">
    <property type="protein sequence ID" value="KXA93663.1"/>
    <property type="molecule type" value="Genomic_DNA"/>
</dbReference>
<dbReference type="Proteomes" id="UP000070657">
    <property type="component" value="Unassembled WGS sequence"/>
</dbReference>
<reference evidence="1 2" key="1">
    <citation type="journal article" date="2016" name="Sci. Rep.">
        <title>Metabolic traits of an uncultured archaeal lineage -MSBL1- from brine pools of the Red Sea.</title>
        <authorList>
            <person name="Mwirichia R."/>
            <person name="Alam I."/>
            <person name="Rashid M."/>
            <person name="Vinu M."/>
            <person name="Ba-Alawi W."/>
            <person name="Anthony Kamau A."/>
            <person name="Kamanda Ngugi D."/>
            <person name="Goker M."/>
            <person name="Klenk H.P."/>
            <person name="Bajic V."/>
            <person name="Stingl U."/>
        </authorList>
    </citation>
    <scope>NUCLEOTIDE SEQUENCE [LARGE SCALE GENOMIC DNA]</scope>
    <source>
        <strain evidence="1">SCGC-AAA259E22</strain>
    </source>
</reference>
<sequence>MGELIKCQVRGNLRVKVCPNCGQGIYSLPGKWLLCLIILWHHRAWADEFDIEELDPHTNGYTAQDIEGWFPDHDTGWRNIHNIFGRCEEQGTVGSGKENGRKYYWLTPKGKSYVEWVIDDHPWGDEHPAKIKGLEDYEHEIEKEVREAKRHNRSPLKREKWVGM</sequence>
<dbReference type="SUPFAM" id="SSF46785">
    <property type="entry name" value="Winged helix' DNA-binding domain"/>
    <property type="match status" value="1"/>
</dbReference>
<keyword evidence="2" id="KW-1185">Reference proteome</keyword>
<evidence type="ECO:0000313" key="2">
    <source>
        <dbReference type="Proteomes" id="UP000070657"/>
    </source>
</evidence>
<name>A0A133UHI6_9EURY</name>
<protein>
    <submittedName>
        <fullName evidence="1">Uncharacterized protein</fullName>
    </submittedName>
</protein>
<dbReference type="InterPro" id="IPR036390">
    <property type="entry name" value="WH_DNA-bd_sf"/>
</dbReference>
<accession>A0A133UHI6</accession>
<dbReference type="AlphaFoldDB" id="A0A133UHI6"/>
<evidence type="ECO:0000313" key="1">
    <source>
        <dbReference type="EMBL" id="KXA93663.1"/>
    </source>
</evidence>
<comment type="caution">
    <text evidence="1">The sequence shown here is derived from an EMBL/GenBank/DDBJ whole genome shotgun (WGS) entry which is preliminary data.</text>
</comment>
<organism evidence="1 2">
    <name type="scientific">candidate division MSBL1 archaeon SCGC-AAA259E22</name>
    <dbReference type="NCBI Taxonomy" id="1698265"/>
    <lineage>
        <taxon>Archaea</taxon>
        <taxon>Methanobacteriati</taxon>
        <taxon>Methanobacteriota</taxon>
        <taxon>candidate division MSBL1</taxon>
    </lineage>
</organism>
<proteinExistence type="predicted"/>